<dbReference type="Pfam" id="PF01381">
    <property type="entry name" value="HTH_3"/>
    <property type="match status" value="1"/>
</dbReference>
<proteinExistence type="predicted"/>
<dbReference type="SUPFAM" id="SSF47413">
    <property type="entry name" value="lambda repressor-like DNA-binding domains"/>
    <property type="match status" value="1"/>
</dbReference>
<dbReference type="STRING" id="1121326.CLMAG_57920"/>
<dbReference type="Gene3D" id="1.10.260.40">
    <property type="entry name" value="lambda repressor-like DNA-binding domains"/>
    <property type="match status" value="1"/>
</dbReference>
<dbReference type="PROSITE" id="PS50943">
    <property type="entry name" value="HTH_CROC1"/>
    <property type="match status" value="1"/>
</dbReference>
<sequence>MSNEINIDIESKNIDKTKNFKKDEKIEDKRIRKQLGDPPNKIRFYRKKYGYTQKDLKERWEKSQQAISKYETGEYNLKPEEIKKVLLTFPNLSYDEIWETGRLSVCINEKNQKLLEGYINDLNLAFPKNTTEHERINIIINHILKIFLSGNLSMELKHSLAEEMED</sequence>
<organism evidence="2 3">
    <name type="scientific">Clostridium magnum DSM 2767</name>
    <dbReference type="NCBI Taxonomy" id="1121326"/>
    <lineage>
        <taxon>Bacteria</taxon>
        <taxon>Bacillati</taxon>
        <taxon>Bacillota</taxon>
        <taxon>Clostridia</taxon>
        <taxon>Eubacteriales</taxon>
        <taxon>Clostridiaceae</taxon>
        <taxon>Clostridium</taxon>
    </lineage>
</organism>
<dbReference type="EMBL" id="LWAE01000013">
    <property type="protein sequence ID" value="KZL88888.1"/>
    <property type="molecule type" value="Genomic_DNA"/>
</dbReference>
<dbReference type="RefSeq" id="WP_066630401.1">
    <property type="nucleotide sequence ID" value="NZ_FQXL01000030.1"/>
</dbReference>
<keyword evidence="3" id="KW-1185">Reference proteome</keyword>
<accession>A0A161WQI4</accession>
<reference evidence="2 3" key="1">
    <citation type="submission" date="2016-04" db="EMBL/GenBank/DDBJ databases">
        <title>Genome sequence of Clostridium magnum DSM 2767.</title>
        <authorList>
            <person name="Poehlein A."/>
            <person name="Uhlig R."/>
            <person name="Fischer R."/>
            <person name="Bahl H."/>
            <person name="Daniel R."/>
        </authorList>
    </citation>
    <scope>NUCLEOTIDE SEQUENCE [LARGE SCALE GENOMIC DNA]</scope>
    <source>
        <strain evidence="2 3">DSM 2767</strain>
    </source>
</reference>
<dbReference type="CDD" id="cd00093">
    <property type="entry name" value="HTH_XRE"/>
    <property type="match status" value="1"/>
</dbReference>
<dbReference type="Proteomes" id="UP000076603">
    <property type="component" value="Unassembled WGS sequence"/>
</dbReference>
<evidence type="ECO:0000313" key="2">
    <source>
        <dbReference type="EMBL" id="KZL88888.1"/>
    </source>
</evidence>
<dbReference type="InterPro" id="IPR001387">
    <property type="entry name" value="Cro/C1-type_HTH"/>
</dbReference>
<name>A0A161WQI4_9CLOT</name>
<dbReference type="AlphaFoldDB" id="A0A161WQI4"/>
<dbReference type="PATRIC" id="fig|1121326.3.peg.5852"/>
<dbReference type="GO" id="GO:0003677">
    <property type="term" value="F:DNA binding"/>
    <property type="evidence" value="ECO:0007669"/>
    <property type="project" value="InterPro"/>
</dbReference>
<protein>
    <submittedName>
        <fullName evidence="2">Helix-turn-helix protein</fullName>
    </submittedName>
</protein>
<dbReference type="InterPro" id="IPR010982">
    <property type="entry name" value="Lambda_DNA-bd_dom_sf"/>
</dbReference>
<evidence type="ECO:0000313" key="3">
    <source>
        <dbReference type="Proteomes" id="UP000076603"/>
    </source>
</evidence>
<evidence type="ECO:0000259" key="1">
    <source>
        <dbReference type="PROSITE" id="PS50943"/>
    </source>
</evidence>
<gene>
    <name evidence="2" type="ORF">CLMAG_57920</name>
</gene>
<dbReference type="SMART" id="SM00530">
    <property type="entry name" value="HTH_XRE"/>
    <property type="match status" value="1"/>
</dbReference>
<feature type="domain" description="HTH cro/C1-type" evidence="1">
    <location>
        <begin position="42"/>
        <end position="97"/>
    </location>
</feature>
<comment type="caution">
    <text evidence="2">The sequence shown here is derived from an EMBL/GenBank/DDBJ whole genome shotgun (WGS) entry which is preliminary data.</text>
</comment>